<reference evidence="1 2" key="1">
    <citation type="journal article" date="2018" name="BMC Genomics">
        <title>Genomic comparison of Trypanosoma conorhini and Trypanosoma rangeli to Trypanosoma cruzi strains of high and low virulence.</title>
        <authorList>
            <person name="Bradwell K.R."/>
            <person name="Koparde V.N."/>
            <person name="Matveyev A.V."/>
            <person name="Serrano M.G."/>
            <person name="Alves J.M."/>
            <person name="Parikh H."/>
            <person name="Huang B."/>
            <person name="Lee V."/>
            <person name="Espinosa-Alvarez O."/>
            <person name="Ortiz P.A."/>
            <person name="Costa-Martins A.G."/>
            <person name="Teixeira M.M."/>
            <person name="Buck G.A."/>
        </authorList>
    </citation>
    <scope>NUCLEOTIDE SEQUENCE [LARGE SCALE GENOMIC DNA]</scope>
    <source>
        <strain evidence="1 2">AM80</strain>
    </source>
</reference>
<dbReference type="GeneID" id="40334194"/>
<protein>
    <submittedName>
        <fullName evidence="1">Uncharacterized protein</fullName>
    </submittedName>
</protein>
<keyword evidence="2" id="KW-1185">Reference proteome</keyword>
<dbReference type="Proteomes" id="UP000283634">
    <property type="component" value="Unassembled WGS sequence"/>
</dbReference>
<accession>A0A422MQR4</accession>
<name>A0A422MQR4_TRYRA</name>
<evidence type="ECO:0000313" key="2">
    <source>
        <dbReference type="Proteomes" id="UP000283634"/>
    </source>
</evidence>
<dbReference type="RefSeq" id="XP_029233309.1">
    <property type="nucleotide sequence ID" value="XM_029386895.1"/>
</dbReference>
<evidence type="ECO:0000313" key="1">
    <source>
        <dbReference type="EMBL" id="RNE95549.1"/>
    </source>
</evidence>
<sequence length="170" mass="18696">METKTALPLGTFLWSARHGKQNRPPADRLAKLQGRFVAATQRASPPRCGVLKNPDLWGEGFKFAWKWRAASVLCVKSVALAARLARHQYGIIIPPGSQELKRHSDKAYWTQRAPPGPQWTRWESCRPGLPHLAAQAPEPPLPGAGTPPPPKAITVRVPLPAFRTACAESF</sequence>
<comment type="caution">
    <text evidence="1">The sequence shown here is derived from an EMBL/GenBank/DDBJ whole genome shotgun (WGS) entry which is preliminary data.</text>
</comment>
<proteinExistence type="predicted"/>
<gene>
    <name evidence="1" type="ORF">TraAM80_10261</name>
</gene>
<organism evidence="1 2">
    <name type="scientific">Trypanosoma rangeli</name>
    <dbReference type="NCBI Taxonomy" id="5698"/>
    <lineage>
        <taxon>Eukaryota</taxon>
        <taxon>Discoba</taxon>
        <taxon>Euglenozoa</taxon>
        <taxon>Kinetoplastea</taxon>
        <taxon>Metakinetoplastina</taxon>
        <taxon>Trypanosomatida</taxon>
        <taxon>Trypanosomatidae</taxon>
        <taxon>Trypanosoma</taxon>
        <taxon>Herpetosoma</taxon>
    </lineage>
</organism>
<dbReference type="AlphaFoldDB" id="A0A422MQR4"/>
<dbReference type="EMBL" id="MKGL01000839">
    <property type="protein sequence ID" value="RNE95549.1"/>
    <property type="molecule type" value="Genomic_DNA"/>
</dbReference>